<dbReference type="RefSeq" id="WP_330076000.1">
    <property type="nucleotide sequence ID" value="NZ_JAZDQJ010000022.1"/>
</dbReference>
<feature type="transmembrane region" description="Helical" evidence="1">
    <location>
        <begin position="35"/>
        <end position="57"/>
    </location>
</feature>
<proteinExistence type="predicted"/>
<evidence type="ECO:0000256" key="1">
    <source>
        <dbReference type="SAM" id="Phobius"/>
    </source>
</evidence>
<name>A0ABU7HUS1_9PSED</name>
<keyword evidence="4" id="KW-1185">Reference proteome</keyword>
<keyword evidence="1" id="KW-0472">Membrane</keyword>
<feature type="transmembrane region" description="Helical" evidence="1">
    <location>
        <begin position="238"/>
        <end position="257"/>
    </location>
</feature>
<evidence type="ECO:0000313" key="3">
    <source>
        <dbReference type="EMBL" id="MEE1935249.1"/>
    </source>
</evidence>
<feature type="transmembrane region" description="Helical" evidence="1">
    <location>
        <begin position="269"/>
        <end position="290"/>
    </location>
</feature>
<dbReference type="InterPro" id="IPR025565">
    <property type="entry name" value="DUF4328"/>
</dbReference>
<dbReference type="Pfam" id="PF14219">
    <property type="entry name" value="DUF4328"/>
    <property type="match status" value="1"/>
</dbReference>
<evidence type="ECO:0000313" key="4">
    <source>
        <dbReference type="Proteomes" id="UP001335100"/>
    </source>
</evidence>
<organism evidence="3 4">
    <name type="scientific">Pseudomonas ulcerans</name>
    <dbReference type="NCBI Taxonomy" id="3115852"/>
    <lineage>
        <taxon>Bacteria</taxon>
        <taxon>Pseudomonadati</taxon>
        <taxon>Pseudomonadota</taxon>
        <taxon>Gammaproteobacteria</taxon>
        <taxon>Pseudomonadales</taxon>
        <taxon>Pseudomonadaceae</taxon>
        <taxon>Pseudomonas</taxon>
    </lineage>
</organism>
<accession>A0ABU7HUS1</accession>
<feature type="transmembrane region" description="Helical" evidence="1">
    <location>
        <begin position="6"/>
        <end position="23"/>
    </location>
</feature>
<keyword evidence="1" id="KW-1133">Transmembrane helix</keyword>
<keyword evidence="1" id="KW-0812">Transmembrane</keyword>
<reference evidence="3 4" key="1">
    <citation type="submission" date="2024-01" db="EMBL/GenBank/DDBJ databases">
        <title>Unpublished Manusciprt.</title>
        <authorList>
            <person name="Duman M."/>
            <person name="Valdes E.G."/>
            <person name="Ajmi N."/>
            <person name="Altun S."/>
            <person name="Saticioglu I.B."/>
        </authorList>
    </citation>
    <scope>NUCLEOTIDE SEQUENCE [LARGE SCALE GENOMIC DNA]</scope>
    <source>
        <strain evidence="3 4">148P</strain>
    </source>
</reference>
<dbReference type="EMBL" id="JAZDQJ010000022">
    <property type="protein sequence ID" value="MEE1935249.1"/>
    <property type="molecule type" value="Genomic_DNA"/>
</dbReference>
<gene>
    <name evidence="3" type="ORF">V0R50_18630</name>
</gene>
<comment type="caution">
    <text evidence="3">The sequence shown here is derived from an EMBL/GenBank/DDBJ whole genome shotgun (WGS) entry which is preliminary data.</text>
</comment>
<dbReference type="Proteomes" id="UP001335100">
    <property type="component" value="Unassembled WGS sequence"/>
</dbReference>
<feature type="transmembrane region" description="Helical" evidence="1">
    <location>
        <begin position="168"/>
        <end position="188"/>
    </location>
</feature>
<feature type="domain" description="DUF4328" evidence="2">
    <location>
        <begin position="165"/>
        <end position="294"/>
    </location>
</feature>
<feature type="transmembrane region" description="Helical" evidence="1">
    <location>
        <begin position="114"/>
        <end position="135"/>
    </location>
</feature>
<sequence>MKFAWLLLFWLLVLLVGAVINHFREKKLDFSRGYLIFLLALCAFDFVMLFNSPLLVYTGPAYAISYLATSYFLTMLPVGLVSWRFRKKRAREAALGAVHYRVEGYKDLAALNQWVAGFMYALILVSGYCMFTEVMNYQLLSAYDSNAFLDPARLVDDATIVQRYQAAVAFYFKGVLPIAVCLLLRWVYRARLNVRLFAASAGPLVQPWRPWPVMREIWEVSHGTPANPSTRSPALLRCWWGLLLTAGALALCMLALAGNPDLKVMKLAALVTLVQNVVLIGFSIATVMLVKRVRAAQCLRANEGADALPEPGGQLAS</sequence>
<evidence type="ECO:0000259" key="2">
    <source>
        <dbReference type="Pfam" id="PF14219"/>
    </source>
</evidence>
<feature type="transmembrane region" description="Helical" evidence="1">
    <location>
        <begin position="63"/>
        <end position="83"/>
    </location>
</feature>
<protein>
    <submittedName>
        <fullName evidence="3">DUF4328 domain-containing protein</fullName>
    </submittedName>
</protein>